<dbReference type="AlphaFoldDB" id="A0A1H5ZHR8"/>
<dbReference type="EMBL" id="FNVP01000010">
    <property type="protein sequence ID" value="SEG35660.1"/>
    <property type="molecule type" value="Genomic_DNA"/>
</dbReference>
<dbReference type="OrthoDB" id="9760839at2"/>
<gene>
    <name evidence="1" type="ORF">SAMN04488130_11062</name>
</gene>
<name>A0A1H5ZHR8_9FLAO</name>
<dbReference type="RefSeq" id="WP_104000454.1">
    <property type="nucleotide sequence ID" value="NZ_FNVP01000010.1"/>
</dbReference>
<proteinExistence type="predicted"/>
<organism evidence="1 2">
    <name type="scientific">Flavobacterium urumqiense</name>
    <dbReference type="NCBI Taxonomy" id="935224"/>
    <lineage>
        <taxon>Bacteria</taxon>
        <taxon>Pseudomonadati</taxon>
        <taxon>Bacteroidota</taxon>
        <taxon>Flavobacteriia</taxon>
        <taxon>Flavobacteriales</taxon>
        <taxon>Flavobacteriaceae</taxon>
        <taxon>Flavobacterium</taxon>
    </lineage>
</organism>
<evidence type="ECO:0000313" key="2">
    <source>
        <dbReference type="Proteomes" id="UP000236737"/>
    </source>
</evidence>
<reference evidence="2" key="1">
    <citation type="submission" date="2016-10" db="EMBL/GenBank/DDBJ databases">
        <authorList>
            <person name="Varghese N."/>
            <person name="Submissions S."/>
        </authorList>
    </citation>
    <scope>NUCLEOTIDE SEQUENCE [LARGE SCALE GENOMIC DNA]</scope>
    <source>
        <strain evidence="2">CGMCC 1.9230</strain>
    </source>
</reference>
<keyword evidence="2" id="KW-1185">Reference proteome</keyword>
<sequence length="85" mass="9756">MLNQKLTKELLILNFVLNTAKKKEEINSRSETLSLCKTTHYILEKGNDSLGFPKEKIAILFELFKAIKPNFDSIVNATIVFLKKK</sequence>
<accession>A0A1H5ZHR8</accession>
<dbReference type="Proteomes" id="UP000236737">
    <property type="component" value="Unassembled WGS sequence"/>
</dbReference>
<evidence type="ECO:0000313" key="1">
    <source>
        <dbReference type="EMBL" id="SEG35660.1"/>
    </source>
</evidence>
<protein>
    <submittedName>
        <fullName evidence="1">Uncharacterized protein</fullName>
    </submittedName>
</protein>